<comment type="catalytic activity">
    <reaction evidence="4">
        <text>guanosine 3',5'-bis(diphosphate) + H2O = GDP + diphosphate + H(+)</text>
        <dbReference type="Rhea" id="RHEA:14253"/>
        <dbReference type="ChEBI" id="CHEBI:15377"/>
        <dbReference type="ChEBI" id="CHEBI:15378"/>
        <dbReference type="ChEBI" id="CHEBI:33019"/>
        <dbReference type="ChEBI" id="CHEBI:58189"/>
        <dbReference type="ChEBI" id="CHEBI:77828"/>
        <dbReference type="EC" id="3.1.7.2"/>
    </reaction>
</comment>
<dbReference type="PANTHER" id="PTHR21262:SF36">
    <property type="entry name" value="BIFUNCTIONAL (P)PPGPP SYNTHASE_HYDROLASE SPOT"/>
    <property type="match status" value="1"/>
</dbReference>
<dbReference type="InterPro" id="IPR045865">
    <property type="entry name" value="ACT-like_dom_sf"/>
</dbReference>
<comment type="similarity">
    <text evidence="5">Belongs to the relA/spoT family.</text>
</comment>
<dbReference type="InterPro" id="IPR004095">
    <property type="entry name" value="TGS"/>
</dbReference>
<dbReference type="Gene3D" id="3.30.460.10">
    <property type="entry name" value="Beta Polymerase, domain 2"/>
    <property type="match status" value="1"/>
</dbReference>
<dbReference type="InterPro" id="IPR004811">
    <property type="entry name" value="RelA/Spo_fam"/>
</dbReference>
<sequence length="732" mass="82057">MGIVTDQSPATLQTAEAGLVMSDIEVFADRLTSYLEPEQINLVRRAYYYAEQAHDGQTRRSGEPYVTHPLAVANILADMHMDYQSLMAAMLHDVIEDTGIPKNALEKQFGATVAELVDGVSKLTQMDFETKAEAQAENFQKMALAMAKDIRVILVKLADRLHNMRTLGALRPDKRRRIAKETLEIYAPIAHRLGMHTLSTDFEDLGFKAMHPMRSTMIDRAVRSARGNRKELLNKILDALQELLDRHGLPGKVMGREKHLYGIYQKMRGKRKAFNEIMDVYAFRIIVDSPDTCYRVLGAVHSLYKPFPGRFKDYIAIPKANGYQSLHTTLFGLHGVPIEIQIRTEEMEETANSGIAAHWLYKSKDDVINGHHARTRKWLKGVLEMQERAGNSLEFIENVKIDLFPDEVYIFTPKGRIMELAKGSTPVDFAYAVHTDIGNSCIACRVNRRLAPLSEPLQSGQTVEIITAPGARPNPAWLTFVTTGKARSNIRHFLKHQRHAESVALGERLLDKVLAGFETCLADITEQRINAVLAEYGLNLMEDLLADIGLGNRMAYVVARRLLLNDSQHDQAMADDSAQPDSEEEPALAIKGTEGMVVSFARCCNPIPGDPIIGLTSVGRGLEIHQENCRELSLRKIHPDSALHLTWDKDVSGEFTVELQVELEQQRGIIAQLAASTNMADASIDKISVDERDGRVSVVQLVVRVRDRLHLSQLIKRLRALNGVMRITRLKN</sequence>
<evidence type="ECO:0000259" key="6">
    <source>
        <dbReference type="PROSITE" id="PS51671"/>
    </source>
</evidence>
<dbReference type="FunFam" id="3.10.20.30:FF:000002">
    <property type="entry name" value="GTP pyrophosphokinase (RelA/SpoT)"/>
    <property type="match status" value="1"/>
</dbReference>
<evidence type="ECO:0000256" key="4">
    <source>
        <dbReference type="ARBA" id="ARBA00047968"/>
    </source>
</evidence>
<dbReference type="InterPro" id="IPR033655">
    <property type="entry name" value="TGS_RelA/SpoT"/>
</dbReference>
<dbReference type="AlphaFoldDB" id="A0A1H2HST8"/>
<dbReference type="SUPFAM" id="SSF81301">
    <property type="entry name" value="Nucleotidyltransferase"/>
    <property type="match status" value="1"/>
</dbReference>
<dbReference type="SMART" id="SM00954">
    <property type="entry name" value="RelA_SpoT"/>
    <property type="match status" value="1"/>
</dbReference>
<dbReference type="GO" id="GO:0015970">
    <property type="term" value="P:guanosine tetraphosphate biosynthetic process"/>
    <property type="evidence" value="ECO:0007669"/>
    <property type="project" value="UniProtKB-UniPathway"/>
</dbReference>
<dbReference type="SUPFAM" id="SSF81271">
    <property type="entry name" value="TGS-like"/>
    <property type="match status" value="1"/>
</dbReference>
<dbReference type="CDD" id="cd00077">
    <property type="entry name" value="HDc"/>
    <property type="match status" value="1"/>
</dbReference>
<dbReference type="Gene3D" id="1.10.3210.10">
    <property type="entry name" value="Hypothetical protein af1432"/>
    <property type="match status" value="1"/>
</dbReference>
<dbReference type="EC" id="3.1.7.2" evidence="3"/>
<dbReference type="Proteomes" id="UP000243924">
    <property type="component" value="Chromosome I"/>
</dbReference>
<feature type="domain" description="HD" evidence="7">
    <location>
        <begin position="65"/>
        <end position="164"/>
    </location>
</feature>
<dbReference type="GO" id="GO:0042594">
    <property type="term" value="P:response to starvation"/>
    <property type="evidence" value="ECO:0007669"/>
    <property type="project" value="TreeGrafter"/>
</dbReference>
<evidence type="ECO:0000256" key="3">
    <source>
        <dbReference type="ARBA" id="ARBA00024387"/>
    </source>
</evidence>
<comment type="pathway">
    <text evidence="2">Purine metabolism; ppGpp biosynthesis; ppGpp from GDP: step 1/1.</text>
</comment>
<evidence type="ECO:0000313" key="10">
    <source>
        <dbReference type="Proteomes" id="UP000243924"/>
    </source>
</evidence>
<dbReference type="GO" id="GO:0005886">
    <property type="term" value="C:plasma membrane"/>
    <property type="evidence" value="ECO:0007669"/>
    <property type="project" value="TreeGrafter"/>
</dbReference>
<dbReference type="GO" id="GO:0008728">
    <property type="term" value="F:GTP diphosphokinase activity"/>
    <property type="evidence" value="ECO:0007669"/>
    <property type="project" value="TreeGrafter"/>
</dbReference>
<dbReference type="InterPro" id="IPR002912">
    <property type="entry name" value="ACT_dom"/>
</dbReference>
<accession>A0A1H2HST8</accession>
<dbReference type="SMART" id="SM00471">
    <property type="entry name" value="HDc"/>
    <property type="match status" value="1"/>
</dbReference>
<dbReference type="Pfam" id="PF19296">
    <property type="entry name" value="RelA_AH_RIS"/>
    <property type="match status" value="1"/>
</dbReference>
<evidence type="ECO:0000259" key="8">
    <source>
        <dbReference type="PROSITE" id="PS51880"/>
    </source>
</evidence>
<comment type="function">
    <text evidence="5">In eubacteria ppGpp (guanosine 3'-diphosphate 5'-diphosphate) is a mediator of the stringent response that coordinates a variety of cellular activities in response to changes in nutritional abundance.</text>
</comment>
<organism evidence="9 10">
    <name type="scientific">Halopseudomonas salegens</name>
    <dbReference type="NCBI Taxonomy" id="1434072"/>
    <lineage>
        <taxon>Bacteria</taxon>
        <taxon>Pseudomonadati</taxon>
        <taxon>Pseudomonadota</taxon>
        <taxon>Gammaproteobacteria</taxon>
        <taxon>Pseudomonadales</taxon>
        <taxon>Pseudomonadaceae</taxon>
        <taxon>Halopseudomonas</taxon>
    </lineage>
</organism>
<dbReference type="CDD" id="cd05399">
    <property type="entry name" value="NT_Rel-Spo_like"/>
    <property type="match status" value="1"/>
</dbReference>
<dbReference type="Gene3D" id="3.30.70.260">
    <property type="match status" value="1"/>
</dbReference>
<keyword evidence="1" id="KW-0378">Hydrolase</keyword>
<evidence type="ECO:0000256" key="5">
    <source>
        <dbReference type="RuleBase" id="RU003847"/>
    </source>
</evidence>
<dbReference type="Pfam" id="PF04607">
    <property type="entry name" value="RelA_SpoT"/>
    <property type="match status" value="1"/>
</dbReference>
<dbReference type="FunFam" id="3.30.460.10:FF:000001">
    <property type="entry name" value="GTP pyrophosphokinase RelA"/>
    <property type="match status" value="1"/>
</dbReference>
<dbReference type="InterPro" id="IPR006674">
    <property type="entry name" value="HD_domain"/>
</dbReference>
<dbReference type="Pfam" id="PF13291">
    <property type="entry name" value="ACT_4"/>
    <property type="match status" value="1"/>
</dbReference>
<dbReference type="UniPathway" id="UPA00908">
    <property type="reaction ID" value="UER00886"/>
</dbReference>
<dbReference type="EMBL" id="LT629787">
    <property type="protein sequence ID" value="SDU34829.1"/>
    <property type="molecule type" value="Genomic_DNA"/>
</dbReference>
<dbReference type="FunFam" id="1.10.3210.10:FF:000001">
    <property type="entry name" value="GTP pyrophosphokinase RelA"/>
    <property type="match status" value="1"/>
</dbReference>
<evidence type="ECO:0000259" key="7">
    <source>
        <dbReference type="PROSITE" id="PS51831"/>
    </source>
</evidence>
<evidence type="ECO:0000256" key="1">
    <source>
        <dbReference type="ARBA" id="ARBA00022801"/>
    </source>
</evidence>
<dbReference type="GO" id="GO:0015949">
    <property type="term" value="P:nucleobase-containing small molecule interconversion"/>
    <property type="evidence" value="ECO:0007669"/>
    <property type="project" value="UniProtKB-ARBA"/>
</dbReference>
<gene>
    <name evidence="9" type="ORF">SAMN05216210_3277</name>
</gene>
<evidence type="ECO:0000313" key="9">
    <source>
        <dbReference type="EMBL" id="SDU34829.1"/>
    </source>
</evidence>
<reference evidence="10" key="1">
    <citation type="submission" date="2016-10" db="EMBL/GenBank/DDBJ databases">
        <authorList>
            <person name="Varghese N."/>
            <person name="Submissions S."/>
        </authorList>
    </citation>
    <scope>NUCLEOTIDE SEQUENCE [LARGE SCALE GENOMIC DNA]</scope>
    <source>
        <strain evidence="10">CECT 8338</strain>
    </source>
</reference>
<dbReference type="Gene3D" id="3.10.20.30">
    <property type="match status" value="1"/>
</dbReference>
<dbReference type="PANTHER" id="PTHR21262">
    <property type="entry name" value="GUANOSINE-3',5'-BIS DIPHOSPHATE 3'-PYROPHOSPHOHYDROLASE"/>
    <property type="match status" value="1"/>
</dbReference>
<dbReference type="CDD" id="cd01668">
    <property type="entry name" value="TGS_RSH"/>
    <property type="match status" value="1"/>
</dbReference>
<proteinExistence type="inferred from homology"/>
<dbReference type="SUPFAM" id="SSF55021">
    <property type="entry name" value="ACT-like"/>
    <property type="match status" value="1"/>
</dbReference>
<dbReference type="PROSITE" id="PS51880">
    <property type="entry name" value="TGS"/>
    <property type="match status" value="1"/>
</dbReference>
<dbReference type="InterPro" id="IPR045600">
    <property type="entry name" value="RelA/SpoT_AH_RIS"/>
</dbReference>
<dbReference type="Pfam" id="PF02824">
    <property type="entry name" value="TGS"/>
    <property type="match status" value="1"/>
</dbReference>
<dbReference type="SUPFAM" id="SSF109604">
    <property type="entry name" value="HD-domain/PDEase-like"/>
    <property type="match status" value="1"/>
</dbReference>
<name>A0A1H2HST8_9GAMM</name>
<dbReference type="STRING" id="1434072.SAMN05216210_3277"/>
<dbReference type="GO" id="GO:0008893">
    <property type="term" value="F:guanosine-3',5'-bis(diphosphate) 3'-diphosphatase activity"/>
    <property type="evidence" value="ECO:0007669"/>
    <property type="project" value="UniProtKB-EC"/>
</dbReference>
<evidence type="ECO:0000256" key="2">
    <source>
        <dbReference type="ARBA" id="ARBA00024329"/>
    </source>
</evidence>
<dbReference type="InterPro" id="IPR043519">
    <property type="entry name" value="NT_sf"/>
</dbReference>
<dbReference type="InterPro" id="IPR003607">
    <property type="entry name" value="HD/PDEase_dom"/>
</dbReference>
<dbReference type="Pfam" id="PF13328">
    <property type="entry name" value="HD_4"/>
    <property type="match status" value="1"/>
</dbReference>
<feature type="domain" description="TGS" evidence="8">
    <location>
        <begin position="406"/>
        <end position="467"/>
    </location>
</feature>
<feature type="domain" description="ACT" evidence="6">
    <location>
        <begin position="658"/>
        <end position="732"/>
    </location>
</feature>
<dbReference type="InterPro" id="IPR012675">
    <property type="entry name" value="Beta-grasp_dom_sf"/>
</dbReference>
<dbReference type="NCBIfam" id="NF008303">
    <property type="entry name" value="PRK11092.1"/>
    <property type="match status" value="1"/>
</dbReference>
<dbReference type="PROSITE" id="PS51671">
    <property type="entry name" value="ACT"/>
    <property type="match status" value="1"/>
</dbReference>
<dbReference type="InterPro" id="IPR012676">
    <property type="entry name" value="TGS-like"/>
</dbReference>
<protein>
    <recommendedName>
        <fullName evidence="3">guanosine-3',5'-bis(diphosphate) 3'-diphosphatase</fullName>
        <ecNumber evidence="3">3.1.7.2</ecNumber>
    </recommendedName>
</protein>
<dbReference type="PROSITE" id="PS51831">
    <property type="entry name" value="HD"/>
    <property type="match status" value="1"/>
</dbReference>
<keyword evidence="10" id="KW-1185">Reference proteome</keyword>
<dbReference type="NCBIfam" id="TIGR00691">
    <property type="entry name" value="spoT_relA"/>
    <property type="match status" value="1"/>
</dbReference>
<dbReference type="InterPro" id="IPR007685">
    <property type="entry name" value="RelA_SpoT"/>
</dbReference>